<accession>A0A1V6WLH2</accession>
<evidence type="ECO:0000313" key="2">
    <source>
        <dbReference type="Proteomes" id="UP000191691"/>
    </source>
</evidence>
<sequence length="24" mass="2578">MGVVRVQAYRWPEATAGQSDLEGG</sequence>
<gene>
    <name evidence="1" type="ORF">PENNAL_c0239G05855</name>
</gene>
<proteinExistence type="predicted"/>
<dbReference type="AlphaFoldDB" id="A0A1V6WLH2"/>
<dbReference type="EMBL" id="MOOB01000239">
    <property type="protein sequence ID" value="OQE63752.1"/>
    <property type="molecule type" value="Genomic_DNA"/>
</dbReference>
<evidence type="ECO:0000313" key="1">
    <source>
        <dbReference type="EMBL" id="OQE63752.1"/>
    </source>
</evidence>
<dbReference type="Proteomes" id="UP000191691">
    <property type="component" value="Unassembled WGS sequence"/>
</dbReference>
<comment type="caution">
    <text evidence="1">The sequence shown here is derived from an EMBL/GenBank/DDBJ whole genome shotgun (WGS) entry which is preliminary data.</text>
</comment>
<organism evidence="1 2">
    <name type="scientific">Penicillium nalgiovense</name>
    <dbReference type="NCBI Taxonomy" id="60175"/>
    <lineage>
        <taxon>Eukaryota</taxon>
        <taxon>Fungi</taxon>
        <taxon>Dikarya</taxon>
        <taxon>Ascomycota</taxon>
        <taxon>Pezizomycotina</taxon>
        <taxon>Eurotiomycetes</taxon>
        <taxon>Eurotiomycetidae</taxon>
        <taxon>Eurotiales</taxon>
        <taxon>Aspergillaceae</taxon>
        <taxon>Penicillium</taxon>
    </lineage>
</organism>
<name>A0A1V6WLH2_PENNA</name>
<reference evidence="2" key="1">
    <citation type="journal article" date="2017" name="Nat. Microbiol.">
        <title>Global analysis of biosynthetic gene clusters reveals vast potential of secondary metabolite production in Penicillium species.</title>
        <authorList>
            <person name="Nielsen J.C."/>
            <person name="Grijseels S."/>
            <person name="Prigent S."/>
            <person name="Ji B."/>
            <person name="Dainat J."/>
            <person name="Nielsen K.F."/>
            <person name="Frisvad J.C."/>
            <person name="Workman M."/>
            <person name="Nielsen J."/>
        </authorList>
    </citation>
    <scope>NUCLEOTIDE SEQUENCE [LARGE SCALE GENOMIC DNA]</scope>
    <source>
        <strain evidence="2">IBT 13039</strain>
    </source>
</reference>
<protein>
    <submittedName>
        <fullName evidence="1">Uncharacterized protein</fullName>
    </submittedName>
</protein>
<keyword evidence="2" id="KW-1185">Reference proteome</keyword>